<evidence type="ECO:0000256" key="1">
    <source>
        <dbReference type="SAM" id="MobiDB-lite"/>
    </source>
</evidence>
<reference evidence="2 3" key="1">
    <citation type="journal article" date="2016" name="Front. Microbiol.">
        <title>Genomic Resource of Rice Seed Associated Bacteria.</title>
        <authorList>
            <person name="Midha S."/>
            <person name="Bansal K."/>
            <person name="Sharma S."/>
            <person name="Kumar N."/>
            <person name="Patil P.P."/>
            <person name="Chaudhry V."/>
            <person name="Patil P.B."/>
        </authorList>
    </citation>
    <scope>NUCLEOTIDE SEQUENCE [LARGE SCALE GENOMIC DNA]</scope>
    <source>
        <strain evidence="2 3">NS220</strain>
    </source>
</reference>
<evidence type="ECO:0000313" key="3">
    <source>
        <dbReference type="Proteomes" id="UP000075025"/>
    </source>
</evidence>
<sequence length="113" mass="11958">MTKRIDHARVAQENLDVVGSRPMLPEVAAVTATAALVHATLALVEQQRIANLIALVALSGNESVQESSFDEGSTLASAGMHALIEYVRTPATPFSGPDDVPEIRPDIREGLGL</sequence>
<evidence type="ECO:0000313" key="2">
    <source>
        <dbReference type="EMBL" id="KTR95367.1"/>
    </source>
</evidence>
<feature type="region of interest" description="Disordered" evidence="1">
    <location>
        <begin position="93"/>
        <end position="113"/>
    </location>
</feature>
<dbReference type="OrthoDB" id="4993234at2"/>
<proteinExistence type="predicted"/>
<gene>
    <name evidence="2" type="ORF">NS220_06070</name>
</gene>
<dbReference type="Proteomes" id="UP000075025">
    <property type="component" value="Unassembled WGS sequence"/>
</dbReference>
<feature type="compositionally biased region" description="Basic and acidic residues" evidence="1">
    <location>
        <begin position="101"/>
        <end position="113"/>
    </location>
</feature>
<dbReference type="PATRIC" id="fig|2033.6.peg.2188"/>
<dbReference type="AlphaFoldDB" id="A0A147EZ03"/>
<comment type="caution">
    <text evidence="2">The sequence shown here is derived from an EMBL/GenBank/DDBJ whole genome shotgun (WGS) entry which is preliminary data.</text>
</comment>
<dbReference type="EMBL" id="LDRT01000033">
    <property type="protein sequence ID" value="KTR95367.1"/>
    <property type="molecule type" value="Genomic_DNA"/>
</dbReference>
<protein>
    <submittedName>
        <fullName evidence="2">Uncharacterized protein</fullName>
    </submittedName>
</protein>
<accession>A0A147EZ03</accession>
<name>A0A147EZ03_MICTE</name>
<organism evidence="2 3">
    <name type="scientific">Microbacterium testaceum</name>
    <name type="common">Aureobacterium testaceum</name>
    <name type="synonym">Brevibacterium testaceum</name>
    <dbReference type="NCBI Taxonomy" id="2033"/>
    <lineage>
        <taxon>Bacteria</taxon>
        <taxon>Bacillati</taxon>
        <taxon>Actinomycetota</taxon>
        <taxon>Actinomycetes</taxon>
        <taxon>Micrococcales</taxon>
        <taxon>Microbacteriaceae</taxon>
        <taxon>Microbacterium</taxon>
    </lineage>
</organism>
<dbReference type="RefSeq" id="WP_058623187.1">
    <property type="nucleotide sequence ID" value="NZ_LDRT01000033.1"/>
</dbReference>